<dbReference type="PANTHER" id="PTHR33908">
    <property type="entry name" value="MANNOSYLTRANSFERASE YKCB-RELATED"/>
    <property type="match status" value="1"/>
</dbReference>
<feature type="transmembrane region" description="Helical" evidence="8">
    <location>
        <begin position="377"/>
        <end position="395"/>
    </location>
</feature>
<evidence type="ECO:0008006" key="11">
    <source>
        <dbReference type="Google" id="ProtNLM"/>
    </source>
</evidence>
<dbReference type="EMBL" id="JAMSKV010000007">
    <property type="protein sequence ID" value="MCQ8278761.1"/>
    <property type="molecule type" value="Genomic_DNA"/>
</dbReference>
<keyword evidence="3" id="KW-0328">Glycosyltransferase</keyword>
<keyword evidence="10" id="KW-1185">Reference proteome</keyword>
<comment type="caution">
    <text evidence="9">The sequence shown here is derived from an EMBL/GenBank/DDBJ whole genome shotgun (WGS) entry which is preliminary data.</text>
</comment>
<name>A0ABT1W9I5_9PROT</name>
<evidence type="ECO:0000256" key="4">
    <source>
        <dbReference type="ARBA" id="ARBA00022679"/>
    </source>
</evidence>
<feature type="transmembrane region" description="Helical" evidence="8">
    <location>
        <begin position="167"/>
        <end position="184"/>
    </location>
</feature>
<protein>
    <recommendedName>
        <fullName evidence="11">Glycosyltransferase RgtA/B/C/D-like domain-containing protein</fullName>
    </recommendedName>
</protein>
<evidence type="ECO:0000256" key="1">
    <source>
        <dbReference type="ARBA" id="ARBA00004651"/>
    </source>
</evidence>
<evidence type="ECO:0000313" key="9">
    <source>
        <dbReference type="EMBL" id="MCQ8278761.1"/>
    </source>
</evidence>
<evidence type="ECO:0000256" key="2">
    <source>
        <dbReference type="ARBA" id="ARBA00022475"/>
    </source>
</evidence>
<evidence type="ECO:0000256" key="3">
    <source>
        <dbReference type="ARBA" id="ARBA00022676"/>
    </source>
</evidence>
<feature type="transmembrane region" description="Helical" evidence="8">
    <location>
        <begin position="434"/>
        <end position="450"/>
    </location>
</feature>
<sequence>MRSSILALILVVAVLGLCWRHDRVQPLDRYDQPFYLGIAFDLRHHHRFTDGFFFAGGNDRTERPAGMRFTPLYPFLLAVAATIDRPFAASTDCLVAQSGDASGCPRDAGLVRWLQFAMLAATFWMIWWMACRIGRPRTGWIALALVLPTAPLLLLSVDYLMTETVSLFLAVLAQTLAIAATLCGRRAGMRALGAGLALGLATLARPAFELLAGVSILWVMAVAIRRAPVRRPALLFTLGTALPIAGWVARNAVVLHRTALTFGYASHTFVQRLSFNSMSWREYGRSFVCWMPDGNGLGGMLFGRGACDRFGWDDHPNSFYAIGIGPMLRDTLRRAGGWAHHGAYLVRHDLLADPLHQIGWHLAVTAPLFLRGLFVDHWWGFVLSIPLVVVTIQALRRSLGGGDRMRAERVLIVALPGWFMLLVNAAVAVNQTRYNLMLVVPLAIAAALAIDAPRRKPGRITGSSRPNG</sequence>
<proteinExistence type="predicted"/>
<evidence type="ECO:0000256" key="7">
    <source>
        <dbReference type="ARBA" id="ARBA00023136"/>
    </source>
</evidence>
<keyword evidence="6 8" id="KW-1133">Transmembrane helix</keyword>
<evidence type="ECO:0000256" key="6">
    <source>
        <dbReference type="ARBA" id="ARBA00022989"/>
    </source>
</evidence>
<feature type="transmembrane region" description="Helical" evidence="8">
    <location>
        <begin position="196"/>
        <end position="224"/>
    </location>
</feature>
<gene>
    <name evidence="9" type="ORF">NFI95_09880</name>
</gene>
<evidence type="ECO:0000313" key="10">
    <source>
        <dbReference type="Proteomes" id="UP001524587"/>
    </source>
</evidence>
<comment type="subcellular location">
    <subcellularLocation>
        <location evidence="1">Cell membrane</location>
        <topology evidence="1">Multi-pass membrane protein</topology>
    </subcellularLocation>
</comment>
<dbReference type="PANTHER" id="PTHR33908:SF11">
    <property type="entry name" value="MEMBRANE PROTEIN"/>
    <property type="match status" value="1"/>
</dbReference>
<evidence type="ECO:0000256" key="5">
    <source>
        <dbReference type="ARBA" id="ARBA00022692"/>
    </source>
</evidence>
<keyword evidence="5 8" id="KW-0812">Transmembrane</keyword>
<keyword evidence="4" id="KW-0808">Transferase</keyword>
<feature type="transmembrane region" description="Helical" evidence="8">
    <location>
        <begin position="110"/>
        <end position="128"/>
    </location>
</feature>
<feature type="transmembrane region" description="Helical" evidence="8">
    <location>
        <begin position="140"/>
        <end position="161"/>
    </location>
</feature>
<accession>A0ABT1W9I5</accession>
<organism evidence="9 10">
    <name type="scientific">Endosaccharibacter trunci</name>
    <dbReference type="NCBI Taxonomy" id="2812733"/>
    <lineage>
        <taxon>Bacteria</taxon>
        <taxon>Pseudomonadati</taxon>
        <taxon>Pseudomonadota</taxon>
        <taxon>Alphaproteobacteria</taxon>
        <taxon>Acetobacterales</taxon>
        <taxon>Acetobacteraceae</taxon>
        <taxon>Endosaccharibacter</taxon>
    </lineage>
</organism>
<keyword evidence="7 8" id="KW-0472">Membrane</keyword>
<dbReference type="Proteomes" id="UP001524587">
    <property type="component" value="Unassembled WGS sequence"/>
</dbReference>
<keyword evidence="2" id="KW-1003">Cell membrane</keyword>
<evidence type="ECO:0000256" key="8">
    <source>
        <dbReference type="SAM" id="Phobius"/>
    </source>
</evidence>
<reference evidence="9 10" key="1">
    <citation type="submission" date="2022-06" db="EMBL/GenBank/DDBJ databases">
        <title>Endosaccharibacter gen. nov., sp. nov., endophytic bacteria isolated from sugarcane.</title>
        <authorList>
            <person name="Pitiwittayakul N."/>
            <person name="Yukphan P."/>
            <person name="Charoenyingcharoen P."/>
            <person name="Tanasupawat S."/>
        </authorList>
    </citation>
    <scope>NUCLEOTIDE SEQUENCE [LARGE SCALE GENOMIC DNA]</scope>
    <source>
        <strain evidence="9 10">KSS8</strain>
    </source>
</reference>
<feature type="transmembrane region" description="Helical" evidence="8">
    <location>
        <begin position="407"/>
        <end position="428"/>
    </location>
</feature>
<dbReference type="InterPro" id="IPR050297">
    <property type="entry name" value="LipidA_mod_glycosyltrf_83"/>
</dbReference>
<dbReference type="RefSeq" id="WP_422864238.1">
    <property type="nucleotide sequence ID" value="NZ_JAMSKV010000007.1"/>
</dbReference>